<keyword evidence="2" id="KW-1185">Reference proteome</keyword>
<gene>
    <name evidence="1" type="ORF">MUN80_16980</name>
</gene>
<dbReference type="EMBL" id="CP095049">
    <property type="protein sequence ID" value="UOQ51452.1"/>
    <property type="molecule type" value="Genomic_DNA"/>
</dbReference>
<accession>A0ABY4F621</accession>
<reference evidence="1 2" key="1">
    <citation type="submission" date="2022-04" db="EMBL/GenBank/DDBJ databases">
        <title>Hymenobacter sp. isolated from the air.</title>
        <authorList>
            <person name="Won M."/>
            <person name="Lee C.-M."/>
            <person name="Woen H.-Y."/>
            <person name="Kwon S.-W."/>
        </authorList>
    </citation>
    <scope>NUCLEOTIDE SEQUENCE [LARGE SCALE GENOMIC DNA]</scope>
    <source>
        <strain evidence="2">5116 S-27</strain>
    </source>
</reference>
<evidence type="ECO:0000313" key="1">
    <source>
        <dbReference type="EMBL" id="UOQ51452.1"/>
    </source>
</evidence>
<evidence type="ECO:0000313" key="2">
    <source>
        <dbReference type="Proteomes" id="UP000831785"/>
    </source>
</evidence>
<protein>
    <submittedName>
        <fullName evidence="1">Uncharacterized protein</fullName>
    </submittedName>
</protein>
<organism evidence="1 2">
    <name type="scientific">Hymenobacter cellulosivorans</name>
    <dbReference type="NCBI Taxonomy" id="2932249"/>
    <lineage>
        <taxon>Bacteria</taxon>
        <taxon>Pseudomonadati</taxon>
        <taxon>Bacteroidota</taxon>
        <taxon>Cytophagia</taxon>
        <taxon>Cytophagales</taxon>
        <taxon>Hymenobacteraceae</taxon>
        <taxon>Hymenobacter</taxon>
    </lineage>
</organism>
<proteinExistence type="predicted"/>
<sequence length="117" mass="12443">MALKPAGIERVIYEAGIVPAQHKVAPGVAVAILVENVAVNLAELLHLGGGENLVEGVENPADGALGNKAGGYHAIANFGADKAQFRVRMNHRAKPKNELTRRQLANELCSVNDRFPL</sequence>
<name>A0ABY4F621_9BACT</name>
<dbReference type="RefSeq" id="WP_244714662.1">
    <property type="nucleotide sequence ID" value="NZ_CP095049.1"/>
</dbReference>
<dbReference type="Proteomes" id="UP000831785">
    <property type="component" value="Chromosome"/>
</dbReference>